<dbReference type="OrthoDB" id="10532625at2759"/>
<evidence type="ECO:0000313" key="3">
    <source>
        <dbReference type="EMBL" id="CAG2243851.1"/>
    </source>
</evidence>
<sequence length="292" mass="33771">MNPVPIGITDLRRRVSAPENFDIVDFTDRSLSVKWYMNDSDNSLEYQLDHRILGSDEWISLLLSSEHISTNEDDCQLKWDSNDSDNCLEYKLVDQLNGSDDCQEKLLSTKDVSTKENGCYVYKLQNLSPDTCYQLKLCSVDDHQVRSQHTENQTRKTLKIAPQNFDIIEYSDRSITVKWYMNDLGDLQQYELNHRLQGSDNWNVSSFSLENASAEENESSIYKLENLSPGTCYELKMCSVQNNVRSEYSKNKLQQTLKIALPEAISRLEEKTGLDIWSLCKVLKLKSDILYE</sequence>
<protein>
    <submittedName>
        <fullName evidence="3">COL12A</fullName>
    </submittedName>
</protein>
<dbReference type="Gene3D" id="2.60.40.10">
    <property type="entry name" value="Immunoglobulins"/>
    <property type="match status" value="2"/>
</dbReference>
<name>A0A8S3UJ08_MYTED</name>
<dbReference type="PANTHER" id="PTHR46708">
    <property type="entry name" value="TENASCIN"/>
    <property type="match status" value="1"/>
</dbReference>
<dbReference type="InterPro" id="IPR050991">
    <property type="entry name" value="ECM_Regulatory_Proteins"/>
</dbReference>
<gene>
    <name evidence="3" type="ORF">MEDL_55980</name>
</gene>
<dbReference type="Pfam" id="PF00041">
    <property type="entry name" value="fn3"/>
    <property type="match status" value="1"/>
</dbReference>
<dbReference type="PROSITE" id="PS50853">
    <property type="entry name" value="FN3"/>
    <property type="match status" value="1"/>
</dbReference>
<evidence type="ECO:0000313" key="4">
    <source>
        <dbReference type="Proteomes" id="UP000683360"/>
    </source>
</evidence>
<dbReference type="CDD" id="cd00063">
    <property type="entry name" value="FN3"/>
    <property type="match status" value="2"/>
</dbReference>
<reference evidence="3" key="1">
    <citation type="submission" date="2021-03" db="EMBL/GenBank/DDBJ databases">
        <authorList>
            <person name="Bekaert M."/>
        </authorList>
    </citation>
    <scope>NUCLEOTIDE SEQUENCE</scope>
</reference>
<dbReference type="InterPro" id="IPR003961">
    <property type="entry name" value="FN3_dom"/>
</dbReference>
<dbReference type="Proteomes" id="UP000683360">
    <property type="component" value="Unassembled WGS sequence"/>
</dbReference>
<dbReference type="InterPro" id="IPR036116">
    <property type="entry name" value="FN3_sf"/>
</dbReference>
<accession>A0A8S3UJ08</accession>
<evidence type="ECO:0000256" key="1">
    <source>
        <dbReference type="ARBA" id="ARBA00022737"/>
    </source>
</evidence>
<dbReference type="EMBL" id="CAJPWZ010002718">
    <property type="protein sequence ID" value="CAG2243851.1"/>
    <property type="molecule type" value="Genomic_DNA"/>
</dbReference>
<dbReference type="AlphaFoldDB" id="A0A8S3UJ08"/>
<dbReference type="InterPro" id="IPR013783">
    <property type="entry name" value="Ig-like_fold"/>
</dbReference>
<dbReference type="PANTHER" id="PTHR46708:SF2">
    <property type="entry name" value="FIBRONECTIN TYPE-III DOMAIN-CONTAINING PROTEIN"/>
    <property type="match status" value="1"/>
</dbReference>
<keyword evidence="4" id="KW-1185">Reference proteome</keyword>
<proteinExistence type="predicted"/>
<comment type="caution">
    <text evidence="3">The sequence shown here is derived from an EMBL/GenBank/DDBJ whole genome shotgun (WGS) entry which is preliminary data.</text>
</comment>
<dbReference type="SMART" id="SM00060">
    <property type="entry name" value="FN3"/>
    <property type="match status" value="2"/>
</dbReference>
<dbReference type="SUPFAM" id="SSF49265">
    <property type="entry name" value="Fibronectin type III"/>
    <property type="match status" value="1"/>
</dbReference>
<keyword evidence="1" id="KW-0677">Repeat</keyword>
<evidence type="ECO:0000259" key="2">
    <source>
        <dbReference type="PROSITE" id="PS50853"/>
    </source>
</evidence>
<feature type="domain" description="Fibronectin type-III" evidence="2">
    <location>
        <begin position="161"/>
        <end position="259"/>
    </location>
</feature>
<organism evidence="3 4">
    <name type="scientific">Mytilus edulis</name>
    <name type="common">Blue mussel</name>
    <dbReference type="NCBI Taxonomy" id="6550"/>
    <lineage>
        <taxon>Eukaryota</taxon>
        <taxon>Metazoa</taxon>
        <taxon>Spiralia</taxon>
        <taxon>Lophotrochozoa</taxon>
        <taxon>Mollusca</taxon>
        <taxon>Bivalvia</taxon>
        <taxon>Autobranchia</taxon>
        <taxon>Pteriomorphia</taxon>
        <taxon>Mytilida</taxon>
        <taxon>Mytiloidea</taxon>
        <taxon>Mytilidae</taxon>
        <taxon>Mytilinae</taxon>
        <taxon>Mytilus</taxon>
    </lineage>
</organism>